<protein>
    <recommendedName>
        <fullName evidence="5">MYND-type domain-containing protein</fullName>
    </recommendedName>
</protein>
<dbReference type="PANTHER" id="PTHR47570">
    <property type="entry name" value="ZINC ION BINDING PROTEIN"/>
    <property type="match status" value="1"/>
</dbReference>
<reference evidence="6" key="1">
    <citation type="submission" date="2021-01" db="EMBL/GenBank/DDBJ databases">
        <authorList>
            <person name="Corre E."/>
            <person name="Pelletier E."/>
            <person name="Niang G."/>
            <person name="Scheremetjew M."/>
            <person name="Finn R."/>
            <person name="Kale V."/>
            <person name="Holt S."/>
            <person name="Cochrane G."/>
            <person name="Meng A."/>
            <person name="Brown T."/>
            <person name="Cohen L."/>
        </authorList>
    </citation>
    <scope>NUCLEOTIDE SEQUENCE</scope>
    <source>
        <strain evidence="6">CCMP1723</strain>
    </source>
</reference>
<feature type="domain" description="MYND-type" evidence="5">
    <location>
        <begin position="30"/>
        <end position="68"/>
    </location>
</feature>
<evidence type="ECO:0000259" key="5">
    <source>
        <dbReference type="PROSITE" id="PS50865"/>
    </source>
</evidence>
<proteinExistence type="predicted"/>
<dbReference type="PANTHER" id="PTHR47570:SF1">
    <property type="entry name" value="ZINC ION BINDING PROTEIN"/>
    <property type="match status" value="1"/>
</dbReference>
<keyword evidence="2 4" id="KW-0863">Zinc-finger</keyword>
<dbReference type="Gene3D" id="6.10.140.2220">
    <property type="match status" value="1"/>
</dbReference>
<dbReference type="SUPFAM" id="SSF144232">
    <property type="entry name" value="HIT/MYND zinc finger-like"/>
    <property type="match status" value="1"/>
</dbReference>
<evidence type="ECO:0000256" key="2">
    <source>
        <dbReference type="ARBA" id="ARBA00022771"/>
    </source>
</evidence>
<organism evidence="6">
    <name type="scientific">Micromonas pusilla</name>
    <name type="common">Picoplanktonic green alga</name>
    <name type="synonym">Chromulina pusilla</name>
    <dbReference type="NCBI Taxonomy" id="38833"/>
    <lineage>
        <taxon>Eukaryota</taxon>
        <taxon>Viridiplantae</taxon>
        <taxon>Chlorophyta</taxon>
        <taxon>Mamiellophyceae</taxon>
        <taxon>Mamiellales</taxon>
        <taxon>Mamiellaceae</taxon>
        <taxon>Micromonas</taxon>
    </lineage>
</organism>
<dbReference type="Pfam" id="PF20179">
    <property type="entry name" value="MSS51_C"/>
    <property type="match status" value="1"/>
</dbReference>
<keyword evidence="1" id="KW-0479">Metal-binding</keyword>
<accession>A0A7S0IF89</accession>
<evidence type="ECO:0000256" key="3">
    <source>
        <dbReference type="ARBA" id="ARBA00022833"/>
    </source>
</evidence>
<dbReference type="PROSITE" id="PS50865">
    <property type="entry name" value="ZF_MYND_2"/>
    <property type="match status" value="1"/>
</dbReference>
<dbReference type="Pfam" id="PF01753">
    <property type="entry name" value="zf-MYND"/>
    <property type="match status" value="1"/>
</dbReference>
<evidence type="ECO:0000256" key="1">
    <source>
        <dbReference type="ARBA" id="ARBA00022723"/>
    </source>
</evidence>
<sequence>MPPKRKRRGSAGGDAVALPRTPGLRSDLECTVCGKPATMSCGGCAGFYYCDRAHQEMHWSDLDHHESCERTKKQVARTQELREDIFSAFDWGRLSTEMIDENVHTRCTLLEKLGVHNANEYRRECPCHAKTPFGKLPPVADTRCPPGEDPAMSWSRGLDEANWQVYELITWLRVRVPNSIDACVRELRKHLPENWDVMMSCRLKALVEQQDGPFKIPEFAPKYPTPITLHTAATVDYAVRRFRRRSSDASPECVIVDVLGAEKEVDQLKQTIIALHWLHYIDLLIAGRPRGVHPDKPPLHLNLIGPEVPFDAYDDSTRIYPVTVQMYNGLYHEVKRTIWDHSHAYARRNFRHSPHRLVFMPNAGIAAFTSWEPTLKMIVNEFGAVVIITDYTEEAANMGLKELKKMVLREKAAARWNFLEVQVNPYRQPVSCKGADNAMPSYANGFIFGMIPSDFTYRDGDEKRDEVQVVDCISA</sequence>
<dbReference type="GO" id="GO:0008270">
    <property type="term" value="F:zinc ion binding"/>
    <property type="evidence" value="ECO:0007669"/>
    <property type="project" value="UniProtKB-KW"/>
</dbReference>
<dbReference type="InterPro" id="IPR002893">
    <property type="entry name" value="Znf_MYND"/>
</dbReference>
<gene>
    <name evidence="6" type="ORF">MCOM1403_LOCUS7419</name>
</gene>
<dbReference type="PROSITE" id="PS01360">
    <property type="entry name" value="ZF_MYND_1"/>
    <property type="match status" value="1"/>
</dbReference>
<evidence type="ECO:0000313" key="6">
    <source>
        <dbReference type="EMBL" id="CAD8519993.1"/>
    </source>
</evidence>
<dbReference type="AlphaFoldDB" id="A0A7S0IF89"/>
<dbReference type="InterPro" id="IPR046824">
    <property type="entry name" value="Mss51-like_C"/>
</dbReference>
<evidence type="ECO:0000256" key="4">
    <source>
        <dbReference type="PROSITE-ProRule" id="PRU00134"/>
    </source>
</evidence>
<keyword evidence="3" id="KW-0862">Zinc</keyword>
<dbReference type="EMBL" id="HBEQ01009225">
    <property type="protein sequence ID" value="CAD8519993.1"/>
    <property type="molecule type" value="Transcribed_RNA"/>
</dbReference>
<name>A0A7S0IF89_MICPS</name>